<dbReference type="EMBL" id="LIYD01000005">
    <property type="protein sequence ID" value="KOS07255.1"/>
    <property type="molecule type" value="Genomic_DNA"/>
</dbReference>
<evidence type="ECO:0000313" key="3">
    <source>
        <dbReference type="EMBL" id="KOS07255.1"/>
    </source>
</evidence>
<dbReference type="InterPro" id="IPR002201">
    <property type="entry name" value="Glyco_trans_9"/>
</dbReference>
<dbReference type="PATRIC" id="fig|1202724.3.peg.3187"/>
<dbReference type="AlphaFoldDB" id="A0A0M8MCF6"/>
<proteinExistence type="predicted"/>
<reference evidence="3 4" key="1">
    <citation type="submission" date="2015-08" db="EMBL/GenBank/DDBJ databases">
        <title>Whole genome sequence of Flavobacterium akiainvivens IK-1T, from decaying Wikstroemia oahuensis, an endemic Hawaiian shrub.</title>
        <authorList>
            <person name="Wan X."/>
            <person name="Hou S."/>
            <person name="Saito J."/>
            <person name="Donachie S."/>
        </authorList>
    </citation>
    <scope>NUCLEOTIDE SEQUENCE [LARGE SCALE GENOMIC DNA]</scope>
    <source>
        <strain evidence="3 4">IK-1</strain>
    </source>
</reference>
<comment type="caution">
    <text evidence="3">The sequence shown here is derived from an EMBL/GenBank/DDBJ whole genome shotgun (WGS) entry which is preliminary data.</text>
</comment>
<dbReference type="Pfam" id="PF01075">
    <property type="entry name" value="Glyco_transf_9"/>
    <property type="match status" value="1"/>
</dbReference>
<dbReference type="GO" id="GO:0008713">
    <property type="term" value="F:ADP-heptose-lipopolysaccharide heptosyltransferase activity"/>
    <property type="evidence" value="ECO:0007669"/>
    <property type="project" value="TreeGrafter"/>
</dbReference>
<dbReference type="Proteomes" id="UP000037755">
    <property type="component" value="Unassembled WGS sequence"/>
</dbReference>
<evidence type="ECO:0000313" key="4">
    <source>
        <dbReference type="Proteomes" id="UP000037755"/>
    </source>
</evidence>
<keyword evidence="4" id="KW-1185">Reference proteome</keyword>
<dbReference type="STRING" id="1202724.AM493_15335"/>
<keyword evidence="1" id="KW-0328">Glycosyltransferase</keyword>
<dbReference type="GO" id="GO:0005829">
    <property type="term" value="C:cytosol"/>
    <property type="evidence" value="ECO:0007669"/>
    <property type="project" value="TreeGrafter"/>
</dbReference>
<protein>
    <submittedName>
        <fullName evidence="3">ADP-heptose--LPS heptosyltransferase</fullName>
    </submittedName>
</protein>
<name>A0A0M8MCF6_9FLAO</name>
<gene>
    <name evidence="3" type="ORF">AM493_15335</name>
</gene>
<evidence type="ECO:0000256" key="1">
    <source>
        <dbReference type="ARBA" id="ARBA00022676"/>
    </source>
</evidence>
<dbReference type="SUPFAM" id="SSF53756">
    <property type="entry name" value="UDP-Glycosyltransferase/glycogen phosphorylase"/>
    <property type="match status" value="1"/>
</dbReference>
<evidence type="ECO:0000256" key="2">
    <source>
        <dbReference type="ARBA" id="ARBA00022679"/>
    </source>
</evidence>
<dbReference type="PANTHER" id="PTHR30160">
    <property type="entry name" value="TETRAACYLDISACCHARIDE 4'-KINASE-RELATED"/>
    <property type="match status" value="1"/>
</dbReference>
<organism evidence="3 4">
    <name type="scientific">Flavobacterium akiainvivens</name>
    <dbReference type="NCBI Taxonomy" id="1202724"/>
    <lineage>
        <taxon>Bacteria</taxon>
        <taxon>Pseudomonadati</taxon>
        <taxon>Bacteroidota</taxon>
        <taxon>Flavobacteriia</taxon>
        <taxon>Flavobacteriales</taxon>
        <taxon>Flavobacteriaceae</taxon>
        <taxon>Flavobacterium</taxon>
    </lineage>
</organism>
<dbReference type="RefSeq" id="WP_054408907.1">
    <property type="nucleotide sequence ID" value="NZ_FOYA01000005.1"/>
</dbReference>
<sequence length="341" mass="37673">MGFKSKINVLRRAITHGLTKNIGSNQKPFNPSHPVKRVLVSRPNHRLGNLLLITPLVQEIERLYPDAKVDLFIKGGLGPIVFKNYTSIGQVLALPKKHFKQLGKYLGSWVGLKKHRYDLVINVATSSSSGKLSTGIARGKYKVFGELPAEITAQHPDYLHLGKYPVYNLRHFLNIDANVPMPELNLKLDDNELVKGKSDLQELVKNDKPTICIFTFATGGKCYPPEWWNPVYEQLMAEFSGYNIVEVLPAENVSQIGFAAPTYYSRDVREIGALMACTSVFIGADSGIMHLAAASGVPTVGLFNPTDPNRFGPYGGKNIAVDTNKTDTNGLIKVVKNILQQ</sequence>
<dbReference type="GO" id="GO:0009244">
    <property type="term" value="P:lipopolysaccharide core region biosynthetic process"/>
    <property type="evidence" value="ECO:0007669"/>
    <property type="project" value="TreeGrafter"/>
</dbReference>
<dbReference type="Gene3D" id="3.40.50.2000">
    <property type="entry name" value="Glycogen Phosphorylase B"/>
    <property type="match status" value="2"/>
</dbReference>
<keyword evidence="2 3" id="KW-0808">Transferase</keyword>
<dbReference type="CDD" id="cd03789">
    <property type="entry name" value="GT9_LPS_heptosyltransferase"/>
    <property type="match status" value="1"/>
</dbReference>
<accession>A0A0M8MCF6</accession>
<dbReference type="OrthoDB" id="9797795at2"/>
<dbReference type="PANTHER" id="PTHR30160:SF1">
    <property type="entry name" value="LIPOPOLYSACCHARIDE 1,2-N-ACETYLGLUCOSAMINETRANSFERASE-RELATED"/>
    <property type="match status" value="1"/>
</dbReference>
<dbReference type="InterPro" id="IPR051199">
    <property type="entry name" value="LPS_LOS_Heptosyltrfase"/>
</dbReference>